<dbReference type="InterPro" id="IPR000832">
    <property type="entry name" value="GPCR_2_secretin-like"/>
</dbReference>
<dbReference type="Gene3D" id="4.10.400.10">
    <property type="entry name" value="Low-density Lipoprotein Receptor"/>
    <property type="match status" value="1"/>
</dbReference>
<dbReference type="InterPro" id="IPR002172">
    <property type="entry name" value="LDrepeatLR_classA_rpt"/>
</dbReference>
<dbReference type="SUPFAM" id="SSF57424">
    <property type="entry name" value="LDL receptor-like module"/>
    <property type="match status" value="1"/>
</dbReference>
<feature type="transmembrane region" description="Helical" evidence="6">
    <location>
        <begin position="544"/>
        <end position="562"/>
    </location>
</feature>
<evidence type="ECO:0000256" key="6">
    <source>
        <dbReference type="SAM" id="Phobius"/>
    </source>
</evidence>
<comment type="subcellular location">
    <subcellularLocation>
        <location evidence="1">Membrane</location>
        <topology evidence="1">Multi-pass membrane protein</topology>
    </subcellularLocation>
</comment>
<evidence type="ECO:0000256" key="2">
    <source>
        <dbReference type="ARBA" id="ARBA00022692"/>
    </source>
</evidence>
<organism evidence="8 9">
    <name type="scientific">Acropora cervicornis</name>
    <name type="common">Staghorn coral</name>
    <dbReference type="NCBI Taxonomy" id="6130"/>
    <lineage>
        <taxon>Eukaryota</taxon>
        <taxon>Metazoa</taxon>
        <taxon>Cnidaria</taxon>
        <taxon>Anthozoa</taxon>
        <taxon>Hexacorallia</taxon>
        <taxon>Scleractinia</taxon>
        <taxon>Astrocoeniina</taxon>
        <taxon>Acroporidae</taxon>
        <taxon>Acropora</taxon>
    </lineage>
</organism>
<name>A0AAD9R390_ACRCE</name>
<evidence type="ECO:0000259" key="7">
    <source>
        <dbReference type="PROSITE" id="PS50261"/>
    </source>
</evidence>
<keyword evidence="3 6" id="KW-1133">Transmembrane helix</keyword>
<protein>
    <submittedName>
        <fullName evidence="8">Adhesion G-protein coupled receptor D1</fullName>
    </submittedName>
</protein>
<dbReference type="AlphaFoldDB" id="A0AAD9R390"/>
<dbReference type="PROSITE" id="PS50261">
    <property type="entry name" value="G_PROTEIN_RECEP_F2_4"/>
    <property type="match status" value="1"/>
</dbReference>
<dbReference type="Pfam" id="PF00002">
    <property type="entry name" value="7tm_2"/>
    <property type="match status" value="1"/>
</dbReference>
<reference evidence="8" key="2">
    <citation type="journal article" date="2023" name="Science">
        <title>Genomic signatures of disease resistance in endangered staghorn corals.</title>
        <authorList>
            <person name="Vollmer S.V."/>
            <person name="Selwyn J.D."/>
            <person name="Despard B.A."/>
            <person name="Roesel C.L."/>
        </authorList>
    </citation>
    <scope>NUCLEOTIDE SEQUENCE</scope>
    <source>
        <strain evidence="8">K2</strain>
    </source>
</reference>
<proteinExistence type="predicted"/>
<feature type="transmembrane region" description="Helical" evidence="6">
    <location>
        <begin position="510"/>
        <end position="532"/>
    </location>
</feature>
<dbReference type="PANTHER" id="PTHR12011:SF347">
    <property type="entry name" value="FI21270P1-RELATED"/>
    <property type="match status" value="1"/>
</dbReference>
<comment type="caution">
    <text evidence="8">The sequence shown here is derived from an EMBL/GenBank/DDBJ whole genome shotgun (WGS) entry which is preliminary data.</text>
</comment>
<keyword evidence="8" id="KW-0675">Receptor</keyword>
<sequence length="828" mass="94542">MRWNVTVCPEQLQISARNDKCDTPHRNCHQENSFCDANSTCSDEESNLYFEGVTWSVSDCIKCECSLGLISCVKAMTFLTSTVVHIEHCNQPNCNIVAFLNSHKRYCKACQWKNQILPDGYQWKENGVDFFCSSQPRVKLGCYLTTNNIFCTGAFTGIRELRLISDKQLFLCESGDEITSLNNRCNKKNDCVDDSDEKDCDRYYCPSYKKFNLAWNRSASGTVVHRKCSEVDPVLEGQFSGRCEEFPTYLQWKYKEGCDCEIEALRRFRSELTTVNKSNLLEVTEELLSAARNFTNKRVLFSYLKNLFEIGQLLFTPISEQNDQQAHDFCQAITKAVNDDNFNTDAGVFCSGHVKSSWRRTLFEKVKKFSCQAPNWTSVYQSSCLSSPFFSGSEPPLSVEDMQDSLPPFGLANPRPGITLFWVRPVLNLKIDYNQLHPAEIGVPRQDSTSFQITNGSGLENYTHEFGRTSPQVNCSWLEYDANGSVKIKTWKAVDRGEQQNAVIQSYLELVLSSISTVAVIMSLVILSLLRIKNSERIFVHKNLLVSLCVVYIVMILDAFVLTNRKQTPQLCTAMAVIQHVTHIAIFSWMLVEGIHLYIKLVKVFSVRKLYITYVCIGWGFPLIIVGLIAAVRPQTYDMAKTYYRDVTCGSLKLSAEIIRDRCWLHDGEWLYKGPILAILLVNVFIFLILLRVIFTKISVKYQANKIQMAKKGMKSIAALLPLLGVTWLLGFLAQSSEVLLYLFIILNSTQGLLFCILHGLLDRQIKENLTRSLRRLSRFFQRDKKKWNASTTTQPSIVDLLSRRENYNKHRSSILPGQRINPLETKL</sequence>
<dbReference type="Proteomes" id="UP001249851">
    <property type="component" value="Unassembled WGS sequence"/>
</dbReference>
<feature type="transmembrane region" description="Helical" evidence="6">
    <location>
        <begin position="611"/>
        <end position="632"/>
    </location>
</feature>
<dbReference type="CDD" id="cd00112">
    <property type="entry name" value="LDLa"/>
    <property type="match status" value="1"/>
</dbReference>
<keyword evidence="4 6" id="KW-0472">Membrane</keyword>
<evidence type="ECO:0000313" key="9">
    <source>
        <dbReference type="Proteomes" id="UP001249851"/>
    </source>
</evidence>
<evidence type="ECO:0000256" key="3">
    <source>
        <dbReference type="ARBA" id="ARBA00022989"/>
    </source>
</evidence>
<dbReference type="GO" id="GO:0004930">
    <property type="term" value="F:G protein-coupled receptor activity"/>
    <property type="evidence" value="ECO:0007669"/>
    <property type="project" value="InterPro"/>
</dbReference>
<dbReference type="InterPro" id="IPR036055">
    <property type="entry name" value="LDL_receptor-like_sf"/>
</dbReference>
<feature type="transmembrane region" description="Helical" evidence="6">
    <location>
        <begin position="716"/>
        <end position="734"/>
    </location>
</feature>
<feature type="transmembrane region" description="Helical" evidence="6">
    <location>
        <begin position="740"/>
        <end position="762"/>
    </location>
</feature>
<evidence type="ECO:0000256" key="1">
    <source>
        <dbReference type="ARBA" id="ARBA00004141"/>
    </source>
</evidence>
<dbReference type="EMBL" id="JARQWQ010000004">
    <property type="protein sequence ID" value="KAK2572246.1"/>
    <property type="molecule type" value="Genomic_DNA"/>
</dbReference>
<feature type="transmembrane region" description="Helical" evidence="6">
    <location>
        <begin position="574"/>
        <end position="599"/>
    </location>
</feature>
<dbReference type="Gene3D" id="1.20.1070.10">
    <property type="entry name" value="Rhodopsin 7-helix transmembrane proteins"/>
    <property type="match status" value="1"/>
</dbReference>
<gene>
    <name evidence="8" type="ORF">P5673_002463</name>
</gene>
<dbReference type="SUPFAM" id="SSF81321">
    <property type="entry name" value="Family A G protein-coupled receptor-like"/>
    <property type="match status" value="1"/>
</dbReference>
<dbReference type="GO" id="GO:0005886">
    <property type="term" value="C:plasma membrane"/>
    <property type="evidence" value="ECO:0007669"/>
    <property type="project" value="TreeGrafter"/>
</dbReference>
<dbReference type="GO" id="GO:0007166">
    <property type="term" value="P:cell surface receptor signaling pathway"/>
    <property type="evidence" value="ECO:0007669"/>
    <property type="project" value="InterPro"/>
</dbReference>
<evidence type="ECO:0000313" key="8">
    <source>
        <dbReference type="EMBL" id="KAK2572246.1"/>
    </source>
</evidence>
<evidence type="ECO:0000256" key="4">
    <source>
        <dbReference type="ARBA" id="ARBA00023136"/>
    </source>
</evidence>
<dbReference type="PANTHER" id="PTHR12011">
    <property type="entry name" value="ADHESION G-PROTEIN COUPLED RECEPTOR"/>
    <property type="match status" value="1"/>
</dbReference>
<feature type="domain" description="G-protein coupled receptors family 2 profile 2" evidence="7">
    <location>
        <begin position="505"/>
        <end position="763"/>
    </location>
</feature>
<dbReference type="PRINTS" id="PR00249">
    <property type="entry name" value="GPCRSECRETIN"/>
</dbReference>
<reference evidence="8" key="1">
    <citation type="journal article" date="2023" name="G3 (Bethesda)">
        <title>Whole genome assembly and annotation of the endangered Caribbean coral Acropora cervicornis.</title>
        <authorList>
            <person name="Selwyn J.D."/>
            <person name="Vollmer S.V."/>
        </authorList>
    </citation>
    <scope>NUCLEOTIDE SEQUENCE</scope>
    <source>
        <strain evidence="8">K2</strain>
    </source>
</reference>
<keyword evidence="5" id="KW-1015">Disulfide bond</keyword>
<dbReference type="InterPro" id="IPR017981">
    <property type="entry name" value="GPCR_2-like_7TM"/>
</dbReference>
<evidence type="ECO:0000256" key="5">
    <source>
        <dbReference type="ARBA" id="ARBA00023157"/>
    </source>
</evidence>
<accession>A0AAD9R390</accession>
<keyword evidence="2 6" id="KW-0812">Transmembrane</keyword>
<feature type="transmembrane region" description="Helical" evidence="6">
    <location>
        <begin position="676"/>
        <end position="695"/>
    </location>
</feature>
<keyword evidence="9" id="KW-1185">Reference proteome</keyword>